<feature type="domain" description="Histidine kinase" evidence="9">
    <location>
        <begin position="828"/>
        <end position="1020"/>
    </location>
</feature>
<evidence type="ECO:0000256" key="1">
    <source>
        <dbReference type="ARBA" id="ARBA00000085"/>
    </source>
</evidence>
<dbReference type="GO" id="GO:0004673">
    <property type="term" value="F:protein histidine kinase activity"/>
    <property type="evidence" value="ECO:0007669"/>
    <property type="project" value="UniProtKB-EC"/>
</dbReference>
<dbReference type="InterPro" id="IPR036890">
    <property type="entry name" value="HATPase_C_sf"/>
</dbReference>
<keyword evidence="5" id="KW-0547">Nucleotide-binding</keyword>
<reference evidence="10 11" key="1">
    <citation type="submission" date="2018-07" db="EMBL/GenBank/DDBJ databases">
        <title>Genomic Encyclopedia of Type Strains, Phase IV (KMG-IV): sequencing the most valuable type-strain genomes for metagenomic binning, comparative biology and taxonomic classification.</title>
        <authorList>
            <person name="Goeker M."/>
        </authorList>
    </citation>
    <scope>NUCLEOTIDE SEQUENCE [LARGE SCALE GENOMIC DNA]</scope>
    <source>
        <strain evidence="10 11">DSM 4134</strain>
    </source>
</reference>
<keyword evidence="8" id="KW-0812">Transmembrane</keyword>
<dbReference type="Gene3D" id="2.130.10.10">
    <property type="entry name" value="YVTN repeat-like/Quinoprotein amine dehydrogenase"/>
    <property type="match status" value="2"/>
</dbReference>
<evidence type="ECO:0000256" key="4">
    <source>
        <dbReference type="ARBA" id="ARBA00022679"/>
    </source>
</evidence>
<dbReference type="SUPFAM" id="SSF55874">
    <property type="entry name" value="ATPase domain of HSP90 chaperone/DNA topoisomerase II/histidine kinase"/>
    <property type="match status" value="1"/>
</dbReference>
<evidence type="ECO:0000256" key="3">
    <source>
        <dbReference type="ARBA" id="ARBA00022553"/>
    </source>
</evidence>
<protein>
    <recommendedName>
        <fullName evidence="2">histidine kinase</fullName>
        <ecNumber evidence="2">2.7.13.3</ecNumber>
    </recommendedName>
</protein>
<keyword evidence="8" id="KW-0472">Membrane</keyword>
<dbReference type="Proteomes" id="UP000256779">
    <property type="component" value="Unassembled WGS sequence"/>
</dbReference>
<dbReference type="Gene3D" id="3.30.450.20">
    <property type="entry name" value="PAS domain"/>
    <property type="match status" value="1"/>
</dbReference>
<dbReference type="Gene3D" id="2.60.40.10">
    <property type="entry name" value="Immunoglobulins"/>
    <property type="match status" value="1"/>
</dbReference>
<dbReference type="InterPro" id="IPR013783">
    <property type="entry name" value="Ig-like_fold"/>
</dbReference>
<dbReference type="Pfam" id="PF02518">
    <property type="entry name" value="HATPase_c"/>
    <property type="match status" value="1"/>
</dbReference>
<dbReference type="InterPro" id="IPR011123">
    <property type="entry name" value="Y_Y_Y"/>
</dbReference>
<dbReference type="SMART" id="SM00387">
    <property type="entry name" value="HATPase_c"/>
    <property type="match status" value="1"/>
</dbReference>
<keyword evidence="6 10" id="KW-0418">Kinase</keyword>
<dbReference type="InterPro" id="IPR011495">
    <property type="entry name" value="Sig_transdc_His_kin_sub2_dim/P"/>
</dbReference>
<evidence type="ECO:0000259" key="9">
    <source>
        <dbReference type="PROSITE" id="PS50109"/>
    </source>
</evidence>
<organism evidence="10 11">
    <name type="scientific">Marinoscillum furvescens DSM 4134</name>
    <dbReference type="NCBI Taxonomy" id="1122208"/>
    <lineage>
        <taxon>Bacteria</taxon>
        <taxon>Pseudomonadati</taxon>
        <taxon>Bacteroidota</taxon>
        <taxon>Cytophagia</taxon>
        <taxon>Cytophagales</taxon>
        <taxon>Reichenbachiellaceae</taxon>
        <taxon>Marinoscillum</taxon>
    </lineage>
</organism>
<keyword evidence="8" id="KW-1133">Transmembrane helix</keyword>
<name>A0A3D9LIV9_MARFU</name>
<evidence type="ECO:0000313" key="10">
    <source>
        <dbReference type="EMBL" id="REE05753.1"/>
    </source>
</evidence>
<sequence>MIRLFTAPVFLFFCVLLFGQNPKLTINQTGVPPIHNFKGVDYGGFDQVWDIAQDDRGLIYLAASYGIHEYDGETWRTLFRDRKYIPRRFKKNNQGRIYVSGVNVAGYLAPDSSGHMAYHAFQDLLPKDTNIGAMNTIEIIGTKVYFFGITEIYSYDEVRNELTILKEDGRNFTSFTLNEQPYFFQENKGLCTIVDEQIQLAPHRAPFEKIRMADFVKMPDSTIIGVNASSHELILYQSDTSYTIPYGGDPFFKDKLPYRITRLSKDYFAINYLTGGVRIVDNDWNTILHLNEQNGLCEGTFQSFLDAENNLWVGSNMGCFVIDLESSITYYNAQHNVSGYVVSAAEDENYLYFGSTTGIHRCLRPERSSLKNASDIKFEKIAGSDIYVDDMVPGGSTILARGYQSIGQVIDNQYEILYTGRVGASLFLTLDSGKVAITTGNAGESLEVFRDTGKSWKHTNTLKHDDLPIQTFDLQYNTQNDRIWAIGHHSLYSFQLSPAYDSIYDIRIHGTQDGLPTDDIEFLEVVASLVYHHPSGTFYEYQPSSKQFQPYATLPAEIKKTSDPRSHRLAYGIIKYYSPNKDFITYDVTNKKVLSIQKMGQVLPAESVPLHATAAGELIIGASESIGIIAPEQQNHTAIRFPATIRRITLTAGTDSVVFSGMHQTSSGNWGFEQEADLMLNPHQNNLRIQYACPYYKNPAKRSYSTQLLGFDSDWSEWTQKTEKEYTNLPAGSYSFLVKAKNGFGEESKVGRYNFTITPPWHQTAWAYGFYTLLFGGFIYGLIHLNGRRLKAENVRLEGIISERTSEILEQKTTIEKALQERESLLKEIHHRVKNNLQIIASLLYLQSGIFENADFKKVLEEGQGRVRSMALIHQKLYENEDLKSIPFGEYLDQLLGEIKASFGAQASNIEVEVESENIYFDVEMAVPLGLIVNELATNAFKYAFHEHEQGRFSISLQRKSADKFVLQISDNGRGLPEEIDIRKTKSLGLRLVKMLSTQLEGDFKIESKAGTHFELEFAA</sequence>
<dbReference type="PROSITE" id="PS50109">
    <property type="entry name" value="HIS_KIN"/>
    <property type="match status" value="1"/>
</dbReference>
<dbReference type="PANTHER" id="PTHR41523:SF8">
    <property type="entry name" value="ETHYLENE RESPONSE SENSOR PROTEIN"/>
    <property type="match status" value="1"/>
</dbReference>
<dbReference type="AlphaFoldDB" id="A0A3D9LIV9"/>
<keyword evidence="3" id="KW-0597">Phosphoprotein</keyword>
<evidence type="ECO:0000256" key="7">
    <source>
        <dbReference type="ARBA" id="ARBA00022840"/>
    </source>
</evidence>
<dbReference type="Pfam" id="PF07568">
    <property type="entry name" value="HisKA_2"/>
    <property type="match status" value="1"/>
</dbReference>
<dbReference type="EC" id="2.7.13.3" evidence="2"/>
<dbReference type="InterPro" id="IPR005467">
    <property type="entry name" value="His_kinase_dom"/>
</dbReference>
<dbReference type="PANTHER" id="PTHR41523">
    <property type="entry name" value="TWO-COMPONENT SYSTEM SENSOR PROTEIN"/>
    <property type="match status" value="1"/>
</dbReference>
<keyword evidence="4" id="KW-0808">Transferase</keyword>
<dbReference type="InterPro" id="IPR015943">
    <property type="entry name" value="WD40/YVTN_repeat-like_dom_sf"/>
</dbReference>
<evidence type="ECO:0000256" key="2">
    <source>
        <dbReference type="ARBA" id="ARBA00012438"/>
    </source>
</evidence>
<feature type="transmembrane region" description="Helical" evidence="8">
    <location>
        <begin position="765"/>
        <end position="783"/>
    </location>
</feature>
<dbReference type="InterPro" id="IPR003594">
    <property type="entry name" value="HATPase_dom"/>
</dbReference>
<proteinExistence type="predicted"/>
<keyword evidence="7" id="KW-0067">ATP-binding</keyword>
<gene>
    <name evidence="10" type="ORF">C7460_101272</name>
</gene>
<evidence type="ECO:0000256" key="8">
    <source>
        <dbReference type="SAM" id="Phobius"/>
    </source>
</evidence>
<dbReference type="OrthoDB" id="9806995at2"/>
<comment type="catalytic activity">
    <reaction evidence="1">
        <text>ATP + protein L-histidine = ADP + protein N-phospho-L-histidine.</text>
        <dbReference type="EC" id="2.7.13.3"/>
    </reaction>
</comment>
<evidence type="ECO:0000256" key="6">
    <source>
        <dbReference type="ARBA" id="ARBA00022777"/>
    </source>
</evidence>
<evidence type="ECO:0000256" key="5">
    <source>
        <dbReference type="ARBA" id="ARBA00022741"/>
    </source>
</evidence>
<dbReference type="GO" id="GO:0005524">
    <property type="term" value="F:ATP binding"/>
    <property type="evidence" value="ECO:0007669"/>
    <property type="project" value="UniProtKB-KW"/>
</dbReference>
<accession>A0A3D9LIV9</accession>
<dbReference type="EMBL" id="QREG01000001">
    <property type="protein sequence ID" value="REE05753.1"/>
    <property type="molecule type" value="Genomic_DNA"/>
</dbReference>
<dbReference type="RefSeq" id="WP_115866257.1">
    <property type="nucleotide sequence ID" value="NZ_QREG01000001.1"/>
</dbReference>
<dbReference type="Pfam" id="PF07495">
    <property type="entry name" value="Y_Y_Y"/>
    <property type="match status" value="1"/>
</dbReference>
<evidence type="ECO:0000313" key="11">
    <source>
        <dbReference type="Proteomes" id="UP000256779"/>
    </source>
</evidence>
<comment type="caution">
    <text evidence="10">The sequence shown here is derived from an EMBL/GenBank/DDBJ whole genome shotgun (WGS) entry which is preliminary data.</text>
</comment>
<keyword evidence="11" id="KW-1185">Reference proteome</keyword>
<dbReference type="Gene3D" id="3.30.565.10">
    <property type="entry name" value="Histidine kinase-like ATPase, C-terminal domain"/>
    <property type="match status" value="1"/>
</dbReference>